<dbReference type="FunFam" id="3.30.70.330:FF:000103">
    <property type="entry name" value="Polyadenylate-binding protein RBP47B"/>
    <property type="match status" value="1"/>
</dbReference>
<protein>
    <recommendedName>
        <fullName evidence="9">RRM domain-containing protein</fullName>
    </recommendedName>
</protein>
<feature type="compositionally biased region" description="Pro residues" evidence="8">
    <location>
        <begin position="54"/>
        <end position="73"/>
    </location>
</feature>
<dbReference type="AlphaFoldDB" id="A0A9D5D2W7"/>
<feature type="domain" description="RRM" evidence="9">
    <location>
        <begin position="92"/>
        <end position="175"/>
    </location>
</feature>
<dbReference type="PROSITE" id="PS50102">
    <property type="entry name" value="RRM"/>
    <property type="match status" value="3"/>
</dbReference>
<evidence type="ECO:0000259" key="9">
    <source>
        <dbReference type="PROSITE" id="PS50102"/>
    </source>
</evidence>
<comment type="function">
    <text evidence="5">Heterogeneous nuclear ribonucleoprotein (hnRNP)-protein binding the poly(A) tail of mRNA and probably involved in some steps of pre-mRNA maturation.</text>
</comment>
<feature type="compositionally biased region" description="Polar residues" evidence="8">
    <location>
        <begin position="276"/>
        <end position="297"/>
    </location>
</feature>
<dbReference type="InterPro" id="IPR035979">
    <property type="entry name" value="RBD_domain_sf"/>
</dbReference>
<dbReference type="PANTHER" id="PTHR47640">
    <property type="entry name" value="TRNA SELENOCYSTEINE 1-ASSOCIATED PROTEIN 1-RELATED-RELATED"/>
    <property type="match status" value="1"/>
</dbReference>
<dbReference type="CDD" id="cd12344">
    <property type="entry name" value="RRM1_SECp43_like"/>
    <property type="match status" value="1"/>
</dbReference>
<reference evidence="10" key="2">
    <citation type="journal article" date="2022" name="Hortic Res">
        <title>The genome of Dioscorea zingiberensis sheds light on the biosynthesis, origin and evolution of the medicinally important diosgenin saponins.</title>
        <authorList>
            <person name="Li Y."/>
            <person name="Tan C."/>
            <person name="Li Z."/>
            <person name="Guo J."/>
            <person name="Li S."/>
            <person name="Chen X."/>
            <person name="Wang C."/>
            <person name="Dai X."/>
            <person name="Yang H."/>
            <person name="Song W."/>
            <person name="Hou L."/>
            <person name="Xu J."/>
            <person name="Tong Z."/>
            <person name="Xu A."/>
            <person name="Yuan X."/>
            <person name="Wang W."/>
            <person name="Yang Q."/>
            <person name="Chen L."/>
            <person name="Sun Z."/>
            <person name="Wang K."/>
            <person name="Pan B."/>
            <person name="Chen J."/>
            <person name="Bao Y."/>
            <person name="Liu F."/>
            <person name="Qi X."/>
            <person name="Gang D.R."/>
            <person name="Wen J."/>
            <person name="Li J."/>
        </authorList>
    </citation>
    <scope>NUCLEOTIDE SEQUENCE</scope>
    <source>
        <strain evidence="10">Dzin_1.0</strain>
    </source>
</reference>
<dbReference type="EMBL" id="JAGGNH010000002">
    <property type="protein sequence ID" value="KAJ0983108.1"/>
    <property type="molecule type" value="Genomic_DNA"/>
</dbReference>
<dbReference type="SUPFAM" id="SSF54928">
    <property type="entry name" value="RNA-binding domain, RBD"/>
    <property type="match status" value="3"/>
</dbReference>
<feature type="compositionally biased region" description="Low complexity" evidence="8">
    <location>
        <begin position="14"/>
        <end position="35"/>
    </location>
</feature>
<feature type="domain" description="RRM" evidence="9">
    <location>
        <begin position="187"/>
        <end position="266"/>
    </location>
</feature>
<comment type="caution">
    <text evidence="10">The sequence shown here is derived from an EMBL/GenBank/DDBJ whole genome shotgun (WGS) entry which is preliminary data.</text>
</comment>
<dbReference type="FunFam" id="3.30.70.330:FF:000236">
    <property type="entry name" value="Polyadenylate-binding protein RBP45C"/>
    <property type="match status" value="1"/>
</dbReference>
<dbReference type="Pfam" id="PF00076">
    <property type="entry name" value="RRM_1"/>
    <property type="match status" value="3"/>
</dbReference>
<keyword evidence="4" id="KW-0539">Nucleus</keyword>
<dbReference type="InterPro" id="IPR000504">
    <property type="entry name" value="RRM_dom"/>
</dbReference>
<accession>A0A9D5D2W7</accession>
<keyword evidence="11" id="KW-1185">Reference proteome</keyword>
<dbReference type="InterPro" id="IPR050825">
    <property type="entry name" value="RBM42_RBP45_47-like"/>
</dbReference>
<evidence type="ECO:0000256" key="1">
    <source>
        <dbReference type="ARBA" id="ARBA00004123"/>
    </source>
</evidence>
<dbReference type="FunFam" id="3.30.70.330:FF:000405">
    <property type="entry name" value="polyadenylate-binding protein RBP45"/>
    <property type="match status" value="1"/>
</dbReference>
<keyword evidence="2" id="KW-0677">Repeat</keyword>
<evidence type="ECO:0000256" key="7">
    <source>
        <dbReference type="PROSITE-ProRule" id="PRU00176"/>
    </source>
</evidence>
<feature type="compositionally biased region" description="Pro residues" evidence="8">
    <location>
        <begin position="36"/>
        <end position="46"/>
    </location>
</feature>
<comment type="subcellular location">
    <subcellularLocation>
        <location evidence="1">Nucleus</location>
    </subcellularLocation>
</comment>
<feature type="region of interest" description="Disordered" evidence="8">
    <location>
        <begin position="14"/>
        <end position="73"/>
    </location>
</feature>
<dbReference type="GO" id="GO:0005829">
    <property type="term" value="C:cytosol"/>
    <property type="evidence" value="ECO:0007669"/>
    <property type="project" value="TreeGrafter"/>
</dbReference>
<feature type="compositionally biased region" description="Low complexity" evidence="8">
    <location>
        <begin position="264"/>
        <end position="275"/>
    </location>
</feature>
<comment type="similarity">
    <text evidence="6">Belongs to the polyadenylate-binding RBP45 family.</text>
</comment>
<proteinExistence type="inferred from homology"/>
<organism evidence="10 11">
    <name type="scientific">Dioscorea zingiberensis</name>
    <dbReference type="NCBI Taxonomy" id="325984"/>
    <lineage>
        <taxon>Eukaryota</taxon>
        <taxon>Viridiplantae</taxon>
        <taxon>Streptophyta</taxon>
        <taxon>Embryophyta</taxon>
        <taxon>Tracheophyta</taxon>
        <taxon>Spermatophyta</taxon>
        <taxon>Magnoliopsida</taxon>
        <taxon>Liliopsida</taxon>
        <taxon>Dioscoreales</taxon>
        <taxon>Dioscoreaceae</taxon>
        <taxon>Dioscorea</taxon>
    </lineage>
</organism>
<feature type="region of interest" description="Disordered" evidence="8">
    <location>
        <begin position="257"/>
        <end position="297"/>
    </location>
</feature>
<reference evidence="10" key="1">
    <citation type="submission" date="2021-03" db="EMBL/GenBank/DDBJ databases">
        <authorList>
            <person name="Li Z."/>
            <person name="Yang C."/>
        </authorList>
    </citation>
    <scope>NUCLEOTIDE SEQUENCE</scope>
    <source>
        <strain evidence="10">Dzin_1.0</strain>
        <tissue evidence="10">Leaf</tissue>
    </source>
</reference>
<dbReference type="Proteomes" id="UP001085076">
    <property type="component" value="Miscellaneous, Linkage group lg02"/>
</dbReference>
<evidence type="ECO:0000313" key="11">
    <source>
        <dbReference type="Proteomes" id="UP001085076"/>
    </source>
</evidence>
<feature type="domain" description="RRM" evidence="9">
    <location>
        <begin position="296"/>
        <end position="368"/>
    </location>
</feature>
<evidence type="ECO:0000256" key="3">
    <source>
        <dbReference type="ARBA" id="ARBA00022884"/>
    </source>
</evidence>
<evidence type="ECO:0000256" key="4">
    <source>
        <dbReference type="ARBA" id="ARBA00023242"/>
    </source>
</evidence>
<gene>
    <name evidence="10" type="ORF">J5N97_011363</name>
</gene>
<sequence length="421" mass="47223">MMQPGGGMMQLPMDQQQMAQSQPQWGMMAPPTQYQQPPPQMAPPLPMWGQQPSQIPPPIPPQQQYPPQYQAPPPQYQVLPSGQQPGSADEIRSLWIGDLQHWMDEAYLQNCFSQPLQNGELISVKIIRNKQTGQSENYGFLEFATRAIAERILQTYNGQMMLNVDQVYKMNWASLGGGERRDNTADYTIFVGDLASDVTDFMLEETFKAVYSSVKGAKVVIDRITGRSKGYGFVRFGDLNEQTRAMTEMNGMYCSSRPIRTGPAASKKSADAQQQYTSKASYQAQGTESENDPNNTTIFVGGLDTNVTEDLLRQTFSKYGELVHVKIPAGKRCGFVQFANRANAEEALKLLHGTLLGGQNIRLSWGRSPNKQPQHDSNQWNGNYYGYAQGYDTYGYAPPPQDPNMYAYTTYQGYGNYPQQQ</sequence>
<dbReference type="InterPro" id="IPR012677">
    <property type="entry name" value="Nucleotide-bd_a/b_plait_sf"/>
</dbReference>
<evidence type="ECO:0000256" key="2">
    <source>
        <dbReference type="ARBA" id="ARBA00022737"/>
    </source>
</evidence>
<evidence type="ECO:0000313" key="10">
    <source>
        <dbReference type="EMBL" id="KAJ0983108.1"/>
    </source>
</evidence>
<dbReference type="GO" id="GO:0005634">
    <property type="term" value="C:nucleus"/>
    <property type="evidence" value="ECO:0007669"/>
    <property type="project" value="UniProtKB-SubCell"/>
</dbReference>
<dbReference type="OrthoDB" id="446113at2759"/>
<dbReference type="GO" id="GO:0003729">
    <property type="term" value="F:mRNA binding"/>
    <property type="evidence" value="ECO:0007669"/>
    <property type="project" value="InterPro"/>
</dbReference>
<name>A0A9D5D2W7_9LILI</name>
<dbReference type="CDD" id="cd12345">
    <property type="entry name" value="RRM2_SECp43_like"/>
    <property type="match status" value="1"/>
</dbReference>
<dbReference type="PANTHER" id="PTHR47640:SF48">
    <property type="entry name" value="POLYADENYLATE-BINDING PROTEIN RBP45B"/>
    <property type="match status" value="1"/>
</dbReference>
<evidence type="ECO:0000256" key="8">
    <source>
        <dbReference type="SAM" id="MobiDB-lite"/>
    </source>
</evidence>
<keyword evidence="3 7" id="KW-0694">RNA-binding</keyword>
<evidence type="ECO:0000256" key="6">
    <source>
        <dbReference type="ARBA" id="ARBA00061708"/>
    </source>
</evidence>
<dbReference type="SMART" id="SM00360">
    <property type="entry name" value="RRM"/>
    <property type="match status" value="3"/>
</dbReference>
<evidence type="ECO:0000256" key="5">
    <source>
        <dbReference type="ARBA" id="ARBA00057395"/>
    </source>
</evidence>
<dbReference type="Gene3D" id="3.30.70.330">
    <property type="match status" value="3"/>
</dbReference>